<feature type="compositionally biased region" description="Pro residues" evidence="1">
    <location>
        <begin position="484"/>
        <end position="494"/>
    </location>
</feature>
<evidence type="ECO:0000313" key="5">
    <source>
        <dbReference type="Proteomes" id="UP000265955"/>
    </source>
</evidence>
<dbReference type="InterPro" id="IPR020012">
    <property type="entry name" value="LysM_FimV"/>
</dbReference>
<feature type="compositionally biased region" description="Polar residues" evidence="1">
    <location>
        <begin position="301"/>
        <end position="315"/>
    </location>
</feature>
<feature type="region of interest" description="Disordered" evidence="1">
    <location>
        <begin position="300"/>
        <end position="359"/>
    </location>
</feature>
<dbReference type="NCBIfam" id="TIGR03504">
    <property type="entry name" value="FimV_Cterm"/>
    <property type="match status" value="1"/>
</dbReference>
<organism evidence="4 5">
    <name type="scientific">Noviherbaspirillum saxi</name>
    <dbReference type="NCBI Taxonomy" id="2320863"/>
    <lineage>
        <taxon>Bacteria</taxon>
        <taxon>Pseudomonadati</taxon>
        <taxon>Pseudomonadota</taxon>
        <taxon>Betaproteobacteria</taxon>
        <taxon>Burkholderiales</taxon>
        <taxon>Oxalobacteraceae</taxon>
        <taxon>Noviherbaspirillum</taxon>
    </lineage>
</organism>
<dbReference type="Gene3D" id="1.20.58.2200">
    <property type="match status" value="1"/>
</dbReference>
<feature type="compositionally biased region" description="Basic and acidic residues" evidence="1">
    <location>
        <begin position="322"/>
        <end position="338"/>
    </location>
</feature>
<dbReference type="RefSeq" id="WP_119768807.1">
    <property type="nucleotide sequence ID" value="NZ_QYUO01000001.1"/>
</dbReference>
<name>A0A3A3FRL9_9BURK</name>
<feature type="region of interest" description="Disordered" evidence="1">
    <location>
        <begin position="993"/>
        <end position="1012"/>
    </location>
</feature>
<feature type="chain" id="PRO_5017444258" evidence="2">
    <location>
        <begin position="32"/>
        <end position="1012"/>
    </location>
</feature>
<dbReference type="InterPro" id="IPR036779">
    <property type="entry name" value="LysM_dom_sf"/>
</dbReference>
<keyword evidence="2" id="KW-0732">Signal</keyword>
<proteinExistence type="predicted"/>
<dbReference type="CDD" id="cd00118">
    <property type="entry name" value="LysM"/>
    <property type="match status" value="1"/>
</dbReference>
<keyword evidence="5" id="KW-1185">Reference proteome</keyword>
<dbReference type="Pfam" id="PF25800">
    <property type="entry name" value="FimV_N"/>
    <property type="match status" value="1"/>
</dbReference>
<dbReference type="EMBL" id="QYUO01000001">
    <property type="protein sequence ID" value="RJF98862.1"/>
    <property type="molecule type" value="Genomic_DNA"/>
</dbReference>
<dbReference type="NCBIfam" id="TIGR03505">
    <property type="entry name" value="FimV_core"/>
    <property type="match status" value="1"/>
</dbReference>
<evidence type="ECO:0000256" key="2">
    <source>
        <dbReference type="SAM" id="SignalP"/>
    </source>
</evidence>
<evidence type="ECO:0000313" key="4">
    <source>
        <dbReference type="EMBL" id="RJF98862.1"/>
    </source>
</evidence>
<dbReference type="Pfam" id="PF01476">
    <property type="entry name" value="LysM"/>
    <property type="match status" value="1"/>
</dbReference>
<dbReference type="InterPro" id="IPR038440">
    <property type="entry name" value="FimV_C_sf"/>
</dbReference>
<reference evidence="5" key="1">
    <citation type="submission" date="2018-09" db="EMBL/GenBank/DDBJ databases">
        <authorList>
            <person name="Zhu H."/>
        </authorList>
    </citation>
    <scope>NUCLEOTIDE SEQUENCE [LARGE SCALE GENOMIC DNA]</scope>
    <source>
        <strain evidence="5">K1R23-30</strain>
    </source>
</reference>
<dbReference type="Proteomes" id="UP000265955">
    <property type="component" value="Unassembled WGS sequence"/>
</dbReference>
<dbReference type="InterPro" id="IPR020011">
    <property type="entry name" value="FimV_C"/>
</dbReference>
<evidence type="ECO:0000259" key="3">
    <source>
        <dbReference type="PROSITE" id="PS51782"/>
    </source>
</evidence>
<dbReference type="AlphaFoldDB" id="A0A3A3FRL9"/>
<feature type="compositionally biased region" description="Low complexity" evidence="1">
    <location>
        <begin position="165"/>
        <end position="177"/>
    </location>
</feature>
<feature type="compositionally biased region" description="Low complexity" evidence="1">
    <location>
        <begin position="343"/>
        <end position="359"/>
    </location>
</feature>
<dbReference type="PROSITE" id="PS51782">
    <property type="entry name" value="LYSM"/>
    <property type="match status" value="1"/>
</dbReference>
<feature type="compositionally biased region" description="Low complexity" evidence="1">
    <location>
        <begin position="414"/>
        <end position="464"/>
    </location>
</feature>
<dbReference type="InterPro" id="IPR018392">
    <property type="entry name" value="LysM"/>
</dbReference>
<feature type="signal peptide" evidence="2">
    <location>
        <begin position="1"/>
        <end position="31"/>
    </location>
</feature>
<feature type="region of interest" description="Disordered" evidence="1">
    <location>
        <begin position="395"/>
        <end position="500"/>
    </location>
</feature>
<gene>
    <name evidence="4" type="ORF">D3871_10300</name>
</gene>
<comment type="caution">
    <text evidence="4">The sequence shown here is derived from an EMBL/GenBank/DDBJ whole genome shotgun (WGS) entry which is preliminary data.</text>
</comment>
<feature type="region of interest" description="Disordered" evidence="1">
    <location>
        <begin position="145"/>
        <end position="212"/>
    </location>
</feature>
<feature type="domain" description="LysM" evidence="3">
    <location>
        <begin position="210"/>
        <end position="265"/>
    </location>
</feature>
<dbReference type="InterPro" id="IPR057840">
    <property type="entry name" value="FimV_N"/>
</dbReference>
<feature type="compositionally biased region" description="Low complexity" evidence="1">
    <location>
        <begin position="472"/>
        <end position="483"/>
    </location>
</feature>
<protein>
    <submittedName>
        <fullName evidence="4">LysM peptidoglycan-binding domain-containing protein</fullName>
    </submittedName>
</protein>
<accession>A0A3A3FRL9</accession>
<dbReference type="Gene3D" id="3.10.350.10">
    <property type="entry name" value="LysM domain"/>
    <property type="match status" value="1"/>
</dbReference>
<dbReference type="OrthoDB" id="5298707at2"/>
<evidence type="ECO:0000256" key="1">
    <source>
        <dbReference type="SAM" id="MobiDB-lite"/>
    </source>
</evidence>
<sequence length="1012" mass="105962">MHSNKRPSGLFTLKTLSAAVATALLFSNAYAAGLGKLTVLSSLGQPLRAEIELTSVSRDELGSLAAKLASAEAFRQAGIDYTPALASLRFAVEQRGERQVIRLTSAQPLNEPFVDMLLELSGPNGRLVREYTFLLDPADLRTTQSAQVAPARVAIPDSSVSRAPQSTRSSQSVTQSSPAPRNVPQAEAPSRAERPVAPPPVGSVQDTASGDYKVRNGDTLAKIATQVKSGGVSLDQMLVALHQANPDAFVGQNMNRLKAGQILSVPSAEVARGVSNAEARNIVVAQAADFQNYRSKLAGQVASSAPQKSTENRQSAGGKITAKVEERATPASESKDKLTLSNAAPTATANADKAAGTASAEDRIAKEKAIADANARVKELEKNVSELQKILEVKNKNLADQQKQADATKVEAKPATPAPAASTPSQAAAPAAPASATAAPSTEGTAVVAATPAASATPPAPAAEKPAEPTAEKPTAPVVAKPKPVAPPPPPPEPSFLESLTENPMALPGLGALLVALGALGIYRARRQKQDKQFEDSIITDSSLKANSLFGSTGGQSVDTNNSVFNSSFSPSASQLDSNEVDPVAEADVYIAYGRDAQAEEILKEALRTQPERHAVRVKLLEIYSNRKDLRAFEVLATELYGLTKGEGDEWAQAVALGVGIDPNNPLYASGKDGKAGSDDQSAGGLVAPTQPLDEQGLATLLSTTQSDANTLDTINSLETDTSYFSNTALASDTQLDATPAPAAEVAPATANDLDFEPMGEAELEKVTSKATTSNELDFDLDGLNMPEMAVPNTIPRPIAMEPPAALASIDFDFLDTPAAESKEEAKPESLDDFSVNLTTEAPLQPEPVDIPEIKDLEFSLDDAISSTDAPIEPQVQNIETAAAERPSLEIDIPELEDIPAIPEAKAESAPNDPLDFDLSDISLELNPVEPAATTDTDFDVSLESLGEAPSLEGAGDESGFISAEMATKLDLAIAYQEIGDKEGARELLDEVLKGGTPEQSEKAKSLLLELA</sequence>